<dbReference type="AlphaFoldDB" id="A0A392VJF9"/>
<dbReference type="Proteomes" id="UP000265520">
    <property type="component" value="Unassembled WGS sequence"/>
</dbReference>
<evidence type="ECO:0000313" key="2">
    <source>
        <dbReference type="Proteomes" id="UP000265520"/>
    </source>
</evidence>
<organism evidence="1 2">
    <name type="scientific">Trifolium medium</name>
    <dbReference type="NCBI Taxonomy" id="97028"/>
    <lineage>
        <taxon>Eukaryota</taxon>
        <taxon>Viridiplantae</taxon>
        <taxon>Streptophyta</taxon>
        <taxon>Embryophyta</taxon>
        <taxon>Tracheophyta</taxon>
        <taxon>Spermatophyta</taxon>
        <taxon>Magnoliopsida</taxon>
        <taxon>eudicotyledons</taxon>
        <taxon>Gunneridae</taxon>
        <taxon>Pentapetalae</taxon>
        <taxon>rosids</taxon>
        <taxon>fabids</taxon>
        <taxon>Fabales</taxon>
        <taxon>Fabaceae</taxon>
        <taxon>Papilionoideae</taxon>
        <taxon>50 kb inversion clade</taxon>
        <taxon>NPAAA clade</taxon>
        <taxon>Hologalegina</taxon>
        <taxon>IRL clade</taxon>
        <taxon>Trifolieae</taxon>
        <taxon>Trifolium</taxon>
    </lineage>
</organism>
<reference evidence="1 2" key="1">
    <citation type="journal article" date="2018" name="Front. Plant Sci.">
        <title>Red Clover (Trifolium pratense) and Zigzag Clover (T. medium) - A Picture of Genomic Similarities and Differences.</title>
        <authorList>
            <person name="Dluhosova J."/>
            <person name="Istvanek J."/>
            <person name="Nedelnik J."/>
            <person name="Repkova J."/>
        </authorList>
    </citation>
    <scope>NUCLEOTIDE SEQUENCE [LARGE SCALE GENOMIC DNA]</scope>
    <source>
        <strain evidence="2">cv. 10/8</strain>
        <tissue evidence="1">Leaf</tissue>
    </source>
</reference>
<name>A0A392VJF9_9FABA</name>
<feature type="non-terminal residue" evidence="1">
    <location>
        <position position="1"/>
    </location>
</feature>
<accession>A0A392VJF9</accession>
<keyword evidence="2" id="KW-1185">Reference proteome</keyword>
<evidence type="ECO:0000313" key="1">
    <source>
        <dbReference type="EMBL" id="MCI86520.1"/>
    </source>
</evidence>
<dbReference type="EMBL" id="LXQA011142950">
    <property type="protein sequence ID" value="MCI86520.1"/>
    <property type="molecule type" value="Genomic_DNA"/>
</dbReference>
<protein>
    <submittedName>
        <fullName evidence="1">Uncharacterized protein</fullName>
    </submittedName>
</protein>
<sequence>DLRPLATRISPQCNGRHCRYGNNFRTGNLTGHQ</sequence>
<comment type="caution">
    <text evidence="1">The sequence shown here is derived from an EMBL/GenBank/DDBJ whole genome shotgun (WGS) entry which is preliminary data.</text>
</comment>
<proteinExistence type="predicted"/>